<dbReference type="PRINTS" id="PR01008">
    <property type="entry name" value="FLGLRINGFLGH"/>
</dbReference>
<accession>A0AA47LSH4</accession>
<keyword evidence="7" id="KW-0564">Palmitate</keyword>
<comment type="subunit">
    <text evidence="4 11">The basal body constitutes a major portion of the flagellar organelle and consists of four rings (L,P,S, and M) mounted on a central rod.</text>
</comment>
<feature type="region of interest" description="Disordered" evidence="12">
    <location>
        <begin position="28"/>
        <end position="53"/>
    </location>
</feature>
<dbReference type="InterPro" id="IPR000527">
    <property type="entry name" value="Flag_Lring"/>
</dbReference>
<organism evidence="13 14">
    <name type="scientific">Salinivibrio kushneri</name>
    <dbReference type="NCBI Taxonomy" id="1908198"/>
    <lineage>
        <taxon>Bacteria</taxon>
        <taxon>Pseudomonadati</taxon>
        <taxon>Pseudomonadota</taxon>
        <taxon>Gammaproteobacteria</taxon>
        <taxon>Vibrionales</taxon>
        <taxon>Vibrionaceae</taxon>
        <taxon>Salinivibrio</taxon>
    </lineage>
</organism>
<evidence type="ECO:0000256" key="7">
    <source>
        <dbReference type="ARBA" id="ARBA00023139"/>
    </source>
</evidence>
<sequence>MTVQRVLIPGLFLATLLGLGGCSLPGQQDTGSDLDQATSTTDAVEGDTTPDSEGLIGLLRQREDPKADDPAWSPIRPQQAPEHYATATGSLFNVNDQRDLYDGSKPRGLGDIVTVMLEENTQAQKSASSDLAKSNDLSMDPLSLGGEEITIGERTLSYEVSNDNSVTGSTSADQSNSLQGSISVQVVDVLANGNLMVRGEKWLTLNSGDEYIRLSGTIRPADIGPDNTIASTRISNARIQYSGTGERQDTQEQGWLARFFNVTL</sequence>
<evidence type="ECO:0000256" key="11">
    <source>
        <dbReference type="HAMAP-Rule" id="MF_00415"/>
    </source>
</evidence>
<proteinExistence type="inferred from homology"/>
<evidence type="ECO:0000256" key="9">
    <source>
        <dbReference type="ARBA" id="ARBA00023237"/>
    </source>
</evidence>
<evidence type="ECO:0000313" key="14">
    <source>
        <dbReference type="Proteomes" id="UP001164748"/>
    </source>
</evidence>
<dbReference type="GO" id="GO:0071973">
    <property type="term" value="P:bacterial-type flagellum-dependent cell motility"/>
    <property type="evidence" value="ECO:0007669"/>
    <property type="project" value="InterPro"/>
</dbReference>
<comment type="similarity">
    <text evidence="3 11">Belongs to the FlgH family.</text>
</comment>
<feature type="compositionally biased region" description="Polar residues" evidence="12">
    <location>
        <begin position="28"/>
        <end position="42"/>
    </location>
</feature>
<dbReference type="AlphaFoldDB" id="A0AA47LSH4"/>
<evidence type="ECO:0000256" key="8">
    <source>
        <dbReference type="ARBA" id="ARBA00023143"/>
    </source>
</evidence>
<dbReference type="HAMAP" id="MF_00415">
    <property type="entry name" value="FlgH"/>
    <property type="match status" value="1"/>
</dbReference>
<comment type="function">
    <text evidence="1 11">Assembles around the rod to form the L-ring and probably protects the motor/basal body from shearing forces during rotation.</text>
</comment>
<keyword evidence="13" id="KW-0282">Flagellum</keyword>
<dbReference type="GO" id="GO:0009279">
    <property type="term" value="C:cell outer membrane"/>
    <property type="evidence" value="ECO:0007669"/>
    <property type="project" value="UniProtKB-SubCell"/>
</dbReference>
<gene>
    <name evidence="11" type="primary">flgH</name>
    <name evidence="13" type="ORF">N8M53_09690</name>
</gene>
<keyword evidence="5 11" id="KW-0732">Signal</keyword>
<evidence type="ECO:0000256" key="1">
    <source>
        <dbReference type="ARBA" id="ARBA00002591"/>
    </source>
</evidence>
<evidence type="ECO:0000313" key="13">
    <source>
        <dbReference type="EMBL" id="WBA09959.1"/>
    </source>
</evidence>
<protein>
    <recommendedName>
        <fullName evidence="11">Flagellar L-ring protein</fullName>
    </recommendedName>
    <alternativeName>
        <fullName evidence="11">Basal body L-ring protein</fullName>
    </alternativeName>
</protein>
<dbReference type="PANTHER" id="PTHR34933:SF1">
    <property type="entry name" value="FLAGELLAR L-RING PROTEIN"/>
    <property type="match status" value="1"/>
</dbReference>
<dbReference type="PROSITE" id="PS51257">
    <property type="entry name" value="PROKAR_LIPOPROTEIN"/>
    <property type="match status" value="1"/>
</dbReference>
<evidence type="ECO:0000256" key="4">
    <source>
        <dbReference type="ARBA" id="ARBA00011439"/>
    </source>
</evidence>
<keyword evidence="13" id="KW-0969">Cilium</keyword>
<dbReference type="Pfam" id="PF02107">
    <property type="entry name" value="FlgH"/>
    <property type="match status" value="1"/>
</dbReference>
<keyword evidence="8 11" id="KW-0975">Bacterial flagellum</keyword>
<evidence type="ECO:0000256" key="5">
    <source>
        <dbReference type="ARBA" id="ARBA00022729"/>
    </source>
</evidence>
<dbReference type="Proteomes" id="UP001164748">
    <property type="component" value="Chromosome"/>
</dbReference>
<name>A0AA47LSH4_9GAMM</name>
<dbReference type="RefSeq" id="WP_269580023.1">
    <property type="nucleotide sequence ID" value="NZ_CP114588.1"/>
</dbReference>
<keyword evidence="6 11" id="KW-0472">Membrane</keyword>
<dbReference type="GO" id="GO:0003774">
    <property type="term" value="F:cytoskeletal motor activity"/>
    <property type="evidence" value="ECO:0007669"/>
    <property type="project" value="InterPro"/>
</dbReference>
<reference evidence="13" key="1">
    <citation type="submission" date="2022-09" db="EMBL/GenBank/DDBJ databases">
        <authorList>
            <person name="Li Z.-J."/>
        </authorList>
    </citation>
    <scope>NUCLEOTIDE SEQUENCE</scope>
    <source>
        <strain evidence="13">TGB11</strain>
    </source>
</reference>
<evidence type="ECO:0000256" key="3">
    <source>
        <dbReference type="ARBA" id="ARBA00006929"/>
    </source>
</evidence>
<comment type="subcellular location">
    <subcellularLocation>
        <location evidence="11">Cell outer membrane</location>
        <topology evidence="11">Lipid-anchor</topology>
    </subcellularLocation>
    <subcellularLocation>
        <location evidence="11">Bacterial flagellum basal body</location>
    </subcellularLocation>
    <subcellularLocation>
        <location evidence="2">Membrane</location>
        <topology evidence="2">Lipid-anchor</topology>
    </subcellularLocation>
</comment>
<dbReference type="PANTHER" id="PTHR34933">
    <property type="entry name" value="FLAGELLAR L-RING PROTEIN"/>
    <property type="match status" value="1"/>
</dbReference>
<evidence type="ECO:0000256" key="2">
    <source>
        <dbReference type="ARBA" id="ARBA00004635"/>
    </source>
</evidence>
<evidence type="ECO:0000256" key="6">
    <source>
        <dbReference type="ARBA" id="ARBA00023136"/>
    </source>
</evidence>
<dbReference type="GO" id="GO:0009427">
    <property type="term" value="C:bacterial-type flagellum basal body, distal rod, L ring"/>
    <property type="evidence" value="ECO:0007669"/>
    <property type="project" value="InterPro"/>
</dbReference>
<keyword evidence="9 11" id="KW-0998">Cell outer membrane</keyword>
<dbReference type="EMBL" id="CP114588">
    <property type="protein sequence ID" value="WBA09959.1"/>
    <property type="molecule type" value="Genomic_DNA"/>
</dbReference>
<evidence type="ECO:0000256" key="10">
    <source>
        <dbReference type="ARBA" id="ARBA00023288"/>
    </source>
</evidence>
<keyword evidence="13" id="KW-0966">Cell projection</keyword>
<keyword evidence="10 11" id="KW-0449">Lipoprotein</keyword>
<evidence type="ECO:0000256" key="12">
    <source>
        <dbReference type="SAM" id="MobiDB-lite"/>
    </source>
</evidence>